<dbReference type="EMBL" id="SNRW01003901">
    <property type="protein sequence ID" value="KAA6388648.1"/>
    <property type="molecule type" value="Genomic_DNA"/>
</dbReference>
<feature type="compositionally biased region" description="Polar residues" evidence="1">
    <location>
        <begin position="2107"/>
        <end position="2117"/>
    </location>
</feature>
<keyword evidence="2" id="KW-0812">Transmembrane</keyword>
<evidence type="ECO:0000256" key="2">
    <source>
        <dbReference type="SAM" id="Phobius"/>
    </source>
</evidence>
<feature type="region of interest" description="Disordered" evidence="1">
    <location>
        <begin position="2088"/>
        <end position="2117"/>
    </location>
</feature>
<protein>
    <recommendedName>
        <fullName evidence="5">Transmembrane protein</fullName>
    </recommendedName>
</protein>
<feature type="region of interest" description="Disordered" evidence="1">
    <location>
        <begin position="2004"/>
        <end position="2041"/>
    </location>
</feature>
<feature type="compositionally biased region" description="Polar residues" evidence="1">
    <location>
        <begin position="415"/>
        <end position="427"/>
    </location>
</feature>
<evidence type="ECO:0000256" key="1">
    <source>
        <dbReference type="SAM" id="MobiDB-lite"/>
    </source>
</evidence>
<evidence type="ECO:0008006" key="5">
    <source>
        <dbReference type="Google" id="ProtNLM"/>
    </source>
</evidence>
<comment type="caution">
    <text evidence="3">The sequence shown here is derived from an EMBL/GenBank/DDBJ whole genome shotgun (WGS) entry which is preliminary data.</text>
</comment>
<feature type="compositionally biased region" description="Low complexity" evidence="1">
    <location>
        <begin position="1704"/>
        <end position="1713"/>
    </location>
</feature>
<evidence type="ECO:0000313" key="4">
    <source>
        <dbReference type="Proteomes" id="UP000324800"/>
    </source>
</evidence>
<reference evidence="3 4" key="1">
    <citation type="submission" date="2019-03" db="EMBL/GenBank/DDBJ databases">
        <title>Single cell metagenomics reveals metabolic interactions within the superorganism composed of flagellate Streblomastix strix and complex community of Bacteroidetes bacteria on its surface.</title>
        <authorList>
            <person name="Treitli S.C."/>
            <person name="Kolisko M."/>
            <person name="Husnik F."/>
            <person name="Keeling P."/>
            <person name="Hampl V."/>
        </authorList>
    </citation>
    <scope>NUCLEOTIDE SEQUENCE [LARGE SCALE GENOMIC DNA]</scope>
    <source>
        <strain evidence="3">ST1C</strain>
    </source>
</reference>
<proteinExistence type="predicted"/>
<feature type="transmembrane region" description="Helical" evidence="2">
    <location>
        <begin position="1864"/>
        <end position="1886"/>
    </location>
</feature>
<dbReference type="Proteomes" id="UP000324800">
    <property type="component" value="Unassembled WGS sequence"/>
</dbReference>
<keyword evidence="2" id="KW-1133">Transmembrane helix</keyword>
<feature type="region of interest" description="Disordered" evidence="1">
    <location>
        <begin position="408"/>
        <end position="427"/>
    </location>
</feature>
<evidence type="ECO:0000313" key="3">
    <source>
        <dbReference type="EMBL" id="KAA6388648.1"/>
    </source>
</evidence>
<accession>A0A5J4W1E1</accession>
<organism evidence="3 4">
    <name type="scientific">Streblomastix strix</name>
    <dbReference type="NCBI Taxonomy" id="222440"/>
    <lineage>
        <taxon>Eukaryota</taxon>
        <taxon>Metamonada</taxon>
        <taxon>Preaxostyla</taxon>
        <taxon>Oxymonadida</taxon>
        <taxon>Streblomastigidae</taxon>
        <taxon>Streblomastix</taxon>
    </lineage>
</organism>
<feature type="compositionally biased region" description="Basic and acidic residues" evidence="1">
    <location>
        <begin position="2088"/>
        <end position="2106"/>
    </location>
</feature>
<gene>
    <name evidence="3" type="ORF">EZS28_015826</name>
</gene>
<keyword evidence="2" id="KW-0472">Membrane</keyword>
<feature type="region of interest" description="Disordered" evidence="1">
    <location>
        <begin position="1694"/>
        <end position="1713"/>
    </location>
</feature>
<sequence length="2229" mass="250731">MMATDLKLDRILTSTEIQQNYNKTNAIYGTETTPTQGQPIRVDYDIIYMYEDYSSDTIYISSNDNIAFNLPYCGTLMMPCLTLDYGKTRHITPEWTQSTVITSGDQRQKINHTFIINERIAVSQPFQTESDNVIISGFNGIHAQFFFSDQGQIICSDVAQWQYDGKSDIRGVDQTIILQFIQFVLPGSYDLKSFVKLVGSEGNANRRRKVQLTIEQCTVSTFFQSNSGLQCAFIQADPFITESIHVSLNQLEAFMIQLTNTALIDLKCEPEIISIENVLTINNCRFMLIESTFDSQVLGIETQERMKEPQIGAASVINVHGNRPILLPIHISDSVFDGCICNLNVLLTEQRHFGVGGAVSVNGRNLNVDLNHVRFVNCKTVINFVTSSQSTSNQQLIHQNPSLSILQQQPSSINTPQSQSKSSNHKTNSVNELNYQIEISGGIYIGIIENNGEWIYIVQKQISQKLREQGYSYQEISNKINDLSRASVILDKCVLQDCQTFISDPNNPFKILESGGVIIHSEKSQTRCNFHSSIFVDCLTSIQPAPTSSSTNIASDDPSLFDSTAFIPLWLRELEIGIEGSGLTVAHGKTAPSIKADGIQFIGCDAVLKDIYTSTSTSQSTQNSMQQQINTIKKKGNFKIVNHQSQERKVIINQQFNSNPPPAQDITNLLRNSNSAFSKHFAVQLKVGRFTSQTIALKENVDLSLEGFDENSTSIIQKDSIHNLIILEDSRLNTQKITAMIWGAKTALIRSEGKGTSSVNGLRVSGNKLMNKSSYSCSPVFEVIRGGLSLIDVQIKDLVVIRNEDELNQKNQVGKKIRGLIEMKENAQLLRVEKFLITNIINEEQPEGLSLSSIVMKSNTNTKLELKDGYFLGESYTSTGSAIIAYPSEPSSIDVEGVLFKGLTADADGKGGAVYVDMRNYDETMSFRRCIFIGNQAEYGSNIFIAYNDQQWMIDRSSFIGCTAIVSNSHEQDISVCYSIGNNDEEIFIDERNLLHSSWQRQIHEGAVRFISNYNQNITYNSSIKCGSASFPCDTFTSLGQVLSQEPESIDGSTGRVETLIFGEGKISSPFINLSLARSGIVNIIGCGDQLTDINPQQIRQESLIQGGIDQQIVIERLCLQNSPASPLIGFVRTQGAESGLVMQDMRVQGYLETNPYNTMLEPTYLFRIEGFALLQDVVFEHIYLRTGSLLNVTGLRRSVDDSRMEWLGKTSSGFHRCIFSDIASNETALITLREKDLTIKPDSNKINIIERSNADAKTTKFLIEGTIFTDCSTSLHLINADSKGGLLNIINKKVKIELINSEFRNTYVQSRNMLYIGWGVQDPIGVDIQILTIQETLFTNCTASIPGLKAKIQTEATQNNEEHKQSHANTLNKFTSLSNELYADNATIFDSLYMHGLIYINNLNQKDVDSINAGKIDIANIFVSKLHSSIGSAISTNRLTFDLQESVFEDPLCFGNIIYLNQTQSQIKDCFFKGYNDTYGEIQQGSQDSVNQSQSDLCPSNPQLFSSAEYSVLYIYKRQLEGDSNIFENTRIGAVKVEDAVVELKNTSFIDPWDQESRLDGSELMITCIKNSDLKIIDPTVNQLSESQCASSSNYNSKSLFIKQSNENECLFGIVFDDMCQYHLSDAWSIPPIPIPSLKSAKVIVNVNKKQEAMRFEAQGEQFLLALFMIQIVELRDKTSDEIREELNDNKNESLKYSKSDGSSSTESNETSFNFQMKKNTIPLKMKNNIRNKGKIHQILNPNNSQISTQFTSLTPNQHSSSNEDYPRDEQGFIIWPLDNATQLPIQIHGQVVSRQTAVVSMPDYSYLDARKKWYGILISNDGQHFVGVDGKEDEPVRLDVEVEEGEQFLNYIRFKLASYEAYLYPPTIVGILTLLISGMIYAIWKKQHQKKKERDHLKWVSEQRKIRSFEQRIQNAKKNELFLDQIEADAASYVPYKLDPTIPYSSQTVKIEELGNIQFIRYDINSQFSGNNGKSADSDPKDNIVTTRLFPSNNTNTLRFQQQSPSTQNLNNQLLSSSSKSSYQNISSEQNTDISQTSYSKEQQQTLRIIKQTLEKQKQSEQWLKLRTKELKSKFQSVDMKQFMEEKKKRISENKSSDEEKDQSVQKNSEITAQETNITSKAKQIQQKEASFFAPSSELNDYMASISFDASIPLDFSMIPEDAPEVYGIEWGQVGPPASLGLVSHNVYYPNPELLDVQVIQEEQRFVIMLEQEDKENEKMKKFGNQD</sequence>
<name>A0A5J4W1E1_9EUKA</name>
<feature type="compositionally biased region" description="Low complexity" evidence="1">
    <location>
        <begin position="2004"/>
        <end position="2032"/>
    </location>
</feature>